<dbReference type="GO" id="GO:0004637">
    <property type="term" value="F:phosphoribosylamine-glycine ligase activity"/>
    <property type="evidence" value="ECO:0007669"/>
    <property type="project" value="UniProtKB-EC"/>
</dbReference>
<dbReference type="EMBL" id="JAHLPM010000001">
    <property type="protein sequence ID" value="MBU5436436.1"/>
    <property type="molecule type" value="Genomic_DNA"/>
</dbReference>
<evidence type="ECO:0000256" key="2">
    <source>
        <dbReference type="ARBA" id="ARBA00001946"/>
    </source>
</evidence>
<dbReference type="NCBIfam" id="TIGR00877">
    <property type="entry name" value="purD"/>
    <property type="match status" value="1"/>
</dbReference>
<dbReference type="InterPro" id="IPR000115">
    <property type="entry name" value="PRibGlycinamide_synth"/>
</dbReference>
<evidence type="ECO:0000256" key="1">
    <source>
        <dbReference type="ARBA" id="ARBA00001936"/>
    </source>
</evidence>
<keyword evidence="11" id="KW-1185">Reference proteome</keyword>
<comment type="caution">
    <text evidence="10">The sequence shown here is derived from an EMBL/GenBank/DDBJ whole genome shotgun (WGS) entry which is preliminary data.</text>
</comment>
<keyword evidence="3 7" id="KW-0436">Ligase</keyword>
<comment type="catalytic activity">
    <reaction evidence="7">
        <text>5-phospho-beta-D-ribosylamine + glycine + ATP = N(1)-(5-phospho-beta-D-ribosyl)glycinamide + ADP + phosphate + H(+)</text>
        <dbReference type="Rhea" id="RHEA:17453"/>
        <dbReference type="ChEBI" id="CHEBI:15378"/>
        <dbReference type="ChEBI" id="CHEBI:30616"/>
        <dbReference type="ChEBI" id="CHEBI:43474"/>
        <dbReference type="ChEBI" id="CHEBI:57305"/>
        <dbReference type="ChEBI" id="CHEBI:58681"/>
        <dbReference type="ChEBI" id="CHEBI:143788"/>
        <dbReference type="ChEBI" id="CHEBI:456216"/>
        <dbReference type="EC" id="6.3.4.13"/>
    </reaction>
</comment>
<evidence type="ECO:0000256" key="5">
    <source>
        <dbReference type="ARBA" id="ARBA00022755"/>
    </source>
</evidence>
<keyword evidence="6 8" id="KW-0067">ATP-binding</keyword>
<evidence type="ECO:0000256" key="7">
    <source>
        <dbReference type="HAMAP-Rule" id="MF_00138"/>
    </source>
</evidence>
<evidence type="ECO:0000313" key="10">
    <source>
        <dbReference type="EMBL" id="MBU5436436.1"/>
    </source>
</evidence>
<name>A0ABS6E0S9_9FIRM</name>
<dbReference type="HAMAP" id="MF_00138">
    <property type="entry name" value="GARS"/>
    <property type="match status" value="1"/>
</dbReference>
<dbReference type="InterPro" id="IPR020561">
    <property type="entry name" value="PRibGlycinamid_synth_ATP-grasp"/>
</dbReference>
<dbReference type="Pfam" id="PF02843">
    <property type="entry name" value="GARS_C"/>
    <property type="match status" value="1"/>
</dbReference>
<dbReference type="SMART" id="SM01210">
    <property type="entry name" value="GARS_C"/>
    <property type="match status" value="1"/>
</dbReference>
<dbReference type="SMART" id="SM01209">
    <property type="entry name" value="GARS_A"/>
    <property type="match status" value="1"/>
</dbReference>
<dbReference type="InterPro" id="IPR020562">
    <property type="entry name" value="PRibGlycinamide_synth_N"/>
</dbReference>
<proteinExistence type="inferred from homology"/>
<dbReference type="InterPro" id="IPR020560">
    <property type="entry name" value="PRibGlycinamide_synth_C-dom"/>
</dbReference>
<dbReference type="Proteomes" id="UP000749471">
    <property type="component" value="Unassembled WGS sequence"/>
</dbReference>
<dbReference type="Pfam" id="PF02844">
    <property type="entry name" value="GARS_N"/>
    <property type="match status" value="1"/>
</dbReference>
<dbReference type="PROSITE" id="PS50975">
    <property type="entry name" value="ATP_GRASP"/>
    <property type="match status" value="1"/>
</dbReference>
<dbReference type="PANTHER" id="PTHR43472:SF1">
    <property type="entry name" value="PHOSPHORIBOSYLAMINE--GLYCINE LIGASE, CHLOROPLASTIC"/>
    <property type="match status" value="1"/>
</dbReference>
<reference evidence="10 11" key="1">
    <citation type="submission" date="2021-06" db="EMBL/GenBank/DDBJ databases">
        <authorList>
            <person name="Sun Q."/>
            <person name="Li D."/>
        </authorList>
    </citation>
    <scope>NUCLEOTIDE SEQUENCE [LARGE SCALE GENOMIC DNA]</scope>
    <source>
        <strain evidence="10 11">MSJ-40</strain>
    </source>
</reference>
<evidence type="ECO:0000256" key="4">
    <source>
        <dbReference type="ARBA" id="ARBA00022741"/>
    </source>
</evidence>
<keyword evidence="4 8" id="KW-0547">Nucleotide-binding</keyword>
<evidence type="ECO:0000256" key="6">
    <source>
        <dbReference type="ARBA" id="ARBA00022840"/>
    </source>
</evidence>
<evidence type="ECO:0000259" key="9">
    <source>
        <dbReference type="PROSITE" id="PS50975"/>
    </source>
</evidence>
<organism evidence="10 11">
    <name type="scientific">Tissierella simiarum</name>
    <dbReference type="NCBI Taxonomy" id="2841534"/>
    <lineage>
        <taxon>Bacteria</taxon>
        <taxon>Bacillati</taxon>
        <taxon>Bacillota</taxon>
        <taxon>Tissierellia</taxon>
        <taxon>Tissierellales</taxon>
        <taxon>Tissierellaceae</taxon>
        <taxon>Tissierella</taxon>
    </lineage>
</organism>
<dbReference type="RefSeq" id="WP_216515649.1">
    <property type="nucleotide sequence ID" value="NZ_JAHLPM010000001.1"/>
</dbReference>
<dbReference type="InterPro" id="IPR011761">
    <property type="entry name" value="ATP-grasp"/>
</dbReference>
<dbReference type="PANTHER" id="PTHR43472">
    <property type="entry name" value="PHOSPHORIBOSYLAMINE--GLYCINE LIGASE"/>
    <property type="match status" value="1"/>
</dbReference>
<keyword evidence="5 7" id="KW-0658">Purine biosynthesis</keyword>
<gene>
    <name evidence="7 10" type="primary">purD</name>
    <name evidence="10" type="ORF">KQI42_00365</name>
</gene>
<comment type="cofactor">
    <cofactor evidence="2">
        <name>Mg(2+)</name>
        <dbReference type="ChEBI" id="CHEBI:18420"/>
    </cofactor>
</comment>
<evidence type="ECO:0000313" key="11">
    <source>
        <dbReference type="Proteomes" id="UP000749471"/>
    </source>
</evidence>
<sequence>MKILVIGSGGREHALCFKIAQSKKVTKIYCAPGNGGTHNIAENVDIKPNEVDKLLDFALENSIDLTIVGPEEPLVLGIADKFQEKGLRIFGVNKECARLEGSKDFSKRFMEKYNIPTAKYNSYTDLEKAIEGLKDYNYPVVIKADGLCLGKGVVICNSEGEAITTLNNILKNRIFGSEGEKVIIEEFLDGVEASLLCFVTEGKIIPMESAKDYKKIFDGDKGLNTGGVGCFSPSPLFNKELDKKIEKNILNKISFGLEDEHMDFRGILFIGFMIVDNEPKVLEFNVRFGDPETEVLIPRLKSDIVDLFQKTIDGDLKKEDLTWTEEKCVTVVVTSKGYPGDYEKGFEIKGTDTLDENIILFHNGTKYHDGKLVTNGGRVMSITSLGNSLDQARETIYNNINRIHFNGIYYRKDIGKIN</sequence>
<feature type="domain" description="ATP-grasp" evidence="9">
    <location>
        <begin position="107"/>
        <end position="313"/>
    </location>
</feature>
<comment type="pathway">
    <text evidence="7">Purine metabolism; IMP biosynthesis via de novo pathway; N(1)-(5-phospho-D-ribosyl)glycinamide from 5-phospho-alpha-D-ribose 1-diphosphate: step 2/2.</text>
</comment>
<accession>A0ABS6E0S9</accession>
<comment type="cofactor">
    <cofactor evidence="1">
        <name>Mn(2+)</name>
        <dbReference type="ChEBI" id="CHEBI:29035"/>
    </cofactor>
</comment>
<dbReference type="EC" id="6.3.4.13" evidence="7"/>
<evidence type="ECO:0000256" key="3">
    <source>
        <dbReference type="ARBA" id="ARBA00022598"/>
    </source>
</evidence>
<comment type="similarity">
    <text evidence="7">Belongs to the GARS family.</text>
</comment>
<dbReference type="PROSITE" id="PS00184">
    <property type="entry name" value="GARS"/>
    <property type="match status" value="1"/>
</dbReference>
<dbReference type="InterPro" id="IPR020559">
    <property type="entry name" value="PRibGlycinamide_synth_CS"/>
</dbReference>
<evidence type="ECO:0000256" key="8">
    <source>
        <dbReference type="PROSITE-ProRule" id="PRU00409"/>
    </source>
</evidence>
<protein>
    <recommendedName>
        <fullName evidence="7">Phosphoribosylamine--glycine ligase</fullName>
        <ecNumber evidence="7">6.3.4.13</ecNumber>
    </recommendedName>
    <alternativeName>
        <fullName evidence="7">GARS</fullName>
    </alternativeName>
    <alternativeName>
        <fullName evidence="7">Glycinamide ribonucleotide synthetase</fullName>
    </alternativeName>
    <alternativeName>
        <fullName evidence="7">Phosphoribosylglycinamide synthetase</fullName>
    </alternativeName>
</protein>
<dbReference type="Pfam" id="PF01071">
    <property type="entry name" value="GARS_A"/>
    <property type="match status" value="1"/>
</dbReference>